<dbReference type="GO" id="GO:0000209">
    <property type="term" value="P:protein polyubiquitination"/>
    <property type="evidence" value="ECO:0007669"/>
    <property type="project" value="TreeGrafter"/>
</dbReference>
<dbReference type="Gene3D" id="2.120.10.30">
    <property type="entry name" value="TolB, C-terminal domain"/>
    <property type="match status" value="1"/>
</dbReference>
<dbReference type="EMBL" id="VSWD01000009">
    <property type="protein sequence ID" value="KAK3092887.1"/>
    <property type="molecule type" value="Genomic_DNA"/>
</dbReference>
<accession>A0AA88XVZ7</accession>
<dbReference type="SUPFAM" id="SSF101898">
    <property type="entry name" value="NHL repeat"/>
    <property type="match status" value="1"/>
</dbReference>
<comment type="caution">
    <text evidence="1">The sequence shown here is derived from an EMBL/GenBank/DDBJ whole genome shotgun (WGS) entry which is preliminary data.</text>
</comment>
<dbReference type="GO" id="GO:0043161">
    <property type="term" value="P:proteasome-mediated ubiquitin-dependent protein catabolic process"/>
    <property type="evidence" value="ECO:0007669"/>
    <property type="project" value="TreeGrafter"/>
</dbReference>
<dbReference type="AlphaFoldDB" id="A0AA88XVZ7"/>
<organism evidence="1 2">
    <name type="scientific">Pinctada imbricata</name>
    <name type="common">Atlantic pearl-oyster</name>
    <name type="synonym">Pinctada martensii</name>
    <dbReference type="NCBI Taxonomy" id="66713"/>
    <lineage>
        <taxon>Eukaryota</taxon>
        <taxon>Metazoa</taxon>
        <taxon>Spiralia</taxon>
        <taxon>Lophotrochozoa</taxon>
        <taxon>Mollusca</taxon>
        <taxon>Bivalvia</taxon>
        <taxon>Autobranchia</taxon>
        <taxon>Pteriomorphia</taxon>
        <taxon>Pterioida</taxon>
        <taxon>Pterioidea</taxon>
        <taxon>Pteriidae</taxon>
        <taxon>Pinctada</taxon>
    </lineage>
</organism>
<evidence type="ECO:0000313" key="2">
    <source>
        <dbReference type="Proteomes" id="UP001186944"/>
    </source>
</evidence>
<dbReference type="PANTHER" id="PTHR24104:SF25">
    <property type="entry name" value="PROTEIN LIN-41"/>
    <property type="match status" value="1"/>
</dbReference>
<dbReference type="GO" id="GO:0008270">
    <property type="term" value="F:zinc ion binding"/>
    <property type="evidence" value="ECO:0007669"/>
    <property type="project" value="UniProtKB-KW"/>
</dbReference>
<dbReference type="InterPro" id="IPR011042">
    <property type="entry name" value="6-blade_b-propeller_TolB-like"/>
</dbReference>
<keyword evidence="2" id="KW-1185">Reference proteome</keyword>
<dbReference type="Proteomes" id="UP001186944">
    <property type="component" value="Unassembled WGS sequence"/>
</dbReference>
<dbReference type="GO" id="GO:0061630">
    <property type="term" value="F:ubiquitin protein ligase activity"/>
    <property type="evidence" value="ECO:0007669"/>
    <property type="project" value="TreeGrafter"/>
</dbReference>
<evidence type="ECO:0000313" key="1">
    <source>
        <dbReference type="EMBL" id="KAK3092887.1"/>
    </source>
</evidence>
<proteinExistence type="predicted"/>
<protein>
    <submittedName>
        <fullName evidence="1">Uncharacterized protein</fullName>
    </submittedName>
</protein>
<gene>
    <name evidence="1" type="ORF">FSP39_008386</name>
</gene>
<sequence length="486" mass="54761">MKHNGHDLIEIKEKYEDDRKKLGEETDEIKVSALRGTRLSIEQNKKNKTDLLQRFNEMRTTATDDAKLAKDLIEQGLQKRLSEINKLESDSCTYLAIQRAVLQDHLDALEDNVRNRESRLQELNPIQFLLSSKEAKTVTSDFSKIPEGVIFPLPRLERNITSSKKVLTEICGDIVHVGTIPKDNDLVQYVPSPPPKYWRDDIVCMKTIDLKDRVKGKGLRYVKHTKKGNIWVSDQTRTYQIKEDGTIVQEVDYTKDAHFEILSIGSDMSGHLVMCSSLNAHGSTPSMVKRPETNTLWKLDTNEDPCCLCLVGDFIAVLLVSGVFETLKLKFCLGNGTSEKDQVKLDKKSQSLVLVKGSLLKGGIYPSSMTFNQSSRNLIISSFHCGMVVGVSLDGKYQFEYAGKHPGLLKKFEPWSVECDHLGHILTVDTQNQKVHLLDSKGQFLTFIASTAQGLQTPYGLGVDSNGYLWVTDYSKKSIKVIKYLI</sequence>
<dbReference type="InterPro" id="IPR050952">
    <property type="entry name" value="TRIM-NHL_E3_ligases"/>
</dbReference>
<reference evidence="1" key="1">
    <citation type="submission" date="2019-08" db="EMBL/GenBank/DDBJ databases">
        <title>The improved chromosome-level genome for the pearl oyster Pinctada fucata martensii using PacBio sequencing and Hi-C.</title>
        <authorList>
            <person name="Zheng Z."/>
        </authorList>
    </citation>
    <scope>NUCLEOTIDE SEQUENCE</scope>
    <source>
        <strain evidence="1">ZZ-2019</strain>
        <tissue evidence="1">Adductor muscle</tissue>
    </source>
</reference>
<name>A0AA88XVZ7_PINIB</name>
<dbReference type="PANTHER" id="PTHR24104">
    <property type="entry name" value="E3 UBIQUITIN-PROTEIN LIGASE NHLRC1-RELATED"/>
    <property type="match status" value="1"/>
</dbReference>